<name>D6CW42_SALRM</name>
<organism evidence="2 3">
    <name type="scientific">Salinibacter ruber (strain M8)</name>
    <dbReference type="NCBI Taxonomy" id="761659"/>
    <lineage>
        <taxon>Bacteria</taxon>
        <taxon>Pseudomonadati</taxon>
        <taxon>Rhodothermota</taxon>
        <taxon>Rhodothermia</taxon>
        <taxon>Rhodothermales</taxon>
        <taxon>Salinibacteraceae</taxon>
        <taxon>Salinibacter</taxon>
    </lineage>
</organism>
<dbReference type="KEGG" id="srm:SRM_p84065"/>
<proteinExistence type="predicted"/>
<evidence type="ECO:0000313" key="3">
    <source>
        <dbReference type="Proteomes" id="UP000000933"/>
    </source>
</evidence>
<geneLocation type="plasmid" evidence="2 3">
    <name>pSR84</name>
</geneLocation>
<evidence type="ECO:0000256" key="1">
    <source>
        <dbReference type="SAM" id="MobiDB-lite"/>
    </source>
</evidence>
<feature type="region of interest" description="Disordered" evidence="1">
    <location>
        <begin position="102"/>
        <end position="151"/>
    </location>
</feature>
<reference evidence="2 3" key="1">
    <citation type="journal article" date="2010" name="ISME J.">
        <title>Fine-scale evolution: genomic, phenotypic and ecological differentiation in two coexisting Salinibacter ruber strains.</title>
        <authorList>
            <person name="Pena A."/>
            <person name="Teeling H."/>
            <person name="Huerta-Cepas J."/>
            <person name="Santos F."/>
            <person name="Yarza P."/>
            <person name="Brito-Echeverria J."/>
            <person name="Lucio M."/>
            <person name="Schmitt-Kopplin P."/>
            <person name="Meseguer I."/>
            <person name="Schenowitz C."/>
            <person name="Dossat C."/>
            <person name="Barbe V."/>
            <person name="Dopazo J."/>
            <person name="Rossello-Mora R."/>
            <person name="Schuler M."/>
            <person name="Glockner F.O."/>
            <person name="Amann R."/>
            <person name="Gabaldon T."/>
            <person name="Anton J."/>
        </authorList>
    </citation>
    <scope>NUCLEOTIDE SEQUENCE [LARGE SCALE GENOMIC DNA]</scope>
    <source>
        <strain evidence="2 3">M8</strain>
        <plasmid evidence="3">pSR84</plasmid>
    </source>
</reference>
<keyword evidence="2" id="KW-0614">Plasmid</keyword>
<dbReference type="AlphaFoldDB" id="D6CW42"/>
<evidence type="ECO:0000313" key="2">
    <source>
        <dbReference type="EMBL" id="CBH22871.1"/>
    </source>
</evidence>
<accession>D6CW42</accession>
<gene>
    <name evidence="2" type="ORF">SRM_p84065</name>
</gene>
<dbReference type="EMBL" id="FP565813">
    <property type="protein sequence ID" value="CBH22871.1"/>
    <property type="molecule type" value="Genomic_DNA"/>
</dbReference>
<sequence length="151" mass="16413">MNKSWPSKRSVRRMKLTALSTTDPLRRPCLGRQHRLVECYVFVDNYLQDHPGMAAWRRSNNDDPEFTDAEVLTIALTGGYFRTDSAQTDLPACLEERAGGVPGAGRLQAVDSSADGAGRSGWEVGPGRSSEGHGHEPEAALRGRFAADSAL</sequence>
<reference evidence="3" key="2">
    <citation type="submission" date="2010-04" db="EMBL/GenBank/DDBJ databases">
        <title>Genome sequence of Salinibacter ruber M8.</title>
        <authorList>
            <consortium name="Genoscope"/>
        </authorList>
    </citation>
    <scope>NUCLEOTIDE SEQUENCE [LARGE SCALE GENOMIC DNA]</scope>
    <source>
        <strain evidence="3">M8</strain>
        <plasmid evidence="3">pSR84</plasmid>
    </source>
</reference>
<dbReference type="HOGENOM" id="CLU_1730098_0_0_10"/>
<protein>
    <submittedName>
        <fullName evidence="2">Uncharacterized protein</fullName>
    </submittedName>
</protein>
<dbReference type="Proteomes" id="UP000000933">
    <property type="component" value="Plasmid pSR84"/>
</dbReference>
<feature type="compositionally biased region" description="Basic and acidic residues" evidence="1">
    <location>
        <begin position="130"/>
        <end position="141"/>
    </location>
</feature>